<feature type="region of interest" description="Disordered" evidence="1">
    <location>
        <begin position="1"/>
        <end position="114"/>
    </location>
</feature>
<proteinExistence type="predicted"/>
<organism evidence="2 3">
    <name type="scientific">Sphingomonas chungangi</name>
    <dbReference type="NCBI Taxonomy" id="2683589"/>
    <lineage>
        <taxon>Bacteria</taxon>
        <taxon>Pseudomonadati</taxon>
        <taxon>Pseudomonadota</taxon>
        <taxon>Alphaproteobacteria</taxon>
        <taxon>Sphingomonadales</taxon>
        <taxon>Sphingomonadaceae</taxon>
        <taxon>Sphingomonas</taxon>
    </lineage>
</organism>
<evidence type="ECO:0000256" key="1">
    <source>
        <dbReference type="SAM" id="MobiDB-lite"/>
    </source>
</evidence>
<feature type="compositionally biased region" description="Basic and acidic residues" evidence="1">
    <location>
        <begin position="45"/>
        <end position="62"/>
    </location>
</feature>
<gene>
    <name evidence="2" type="ORF">HZF05_09760</name>
</gene>
<feature type="compositionally biased region" description="Low complexity" evidence="1">
    <location>
        <begin position="104"/>
        <end position="114"/>
    </location>
</feature>
<feature type="compositionally biased region" description="Basic and acidic residues" evidence="1">
    <location>
        <begin position="1"/>
        <end position="14"/>
    </location>
</feature>
<feature type="compositionally biased region" description="Basic and acidic residues" evidence="1">
    <location>
        <begin position="82"/>
        <end position="103"/>
    </location>
</feature>
<accession>A0A838L5E4</accession>
<dbReference type="AlphaFoldDB" id="A0A838L5E4"/>
<evidence type="ECO:0000313" key="2">
    <source>
        <dbReference type="EMBL" id="MBA2934384.1"/>
    </source>
</evidence>
<sequence>MAEKQKPEGLERAYGEAPAGGRKVTGDPDAPPAAATDTLGNAMERQADAREAQAERERKPDEGDPSDDDEARRKRAYAIWESEGRPEGRDQEHWHAAGEDRIPEPGTTPWTEGP</sequence>
<dbReference type="EMBL" id="JACEIB010000006">
    <property type="protein sequence ID" value="MBA2934384.1"/>
    <property type="molecule type" value="Genomic_DNA"/>
</dbReference>
<keyword evidence="3" id="KW-1185">Reference proteome</keyword>
<dbReference type="Pfam" id="PF11154">
    <property type="entry name" value="DUF2934"/>
    <property type="match status" value="1"/>
</dbReference>
<comment type="caution">
    <text evidence="2">The sequence shown here is derived from an EMBL/GenBank/DDBJ whole genome shotgun (WGS) entry which is preliminary data.</text>
</comment>
<protein>
    <submittedName>
        <fullName evidence="2">DUF2934 domain-containing protein</fullName>
    </submittedName>
</protein>
<dbReference type="Proteomes" id="UP000570166">
    <property type="component" value="Unassembled WGS sequence"/>
</dbReference>
<dbReference type="RefSeq" id="WP_160365870.1">
    <property type="nucleotide sequence ID" value="NZ_JACEIB010000006.1"/>
</dbReference>
<name>A0A838L5E4_9SPHN</name>
<dbReference type="InterPro" id="IPR021327">
    <property type="entry name" value="DUF2934"/>
</dbReference>
<evidence type="ECO:0000313" key="3">
    <source>
        <dbReference type="Proteomes" id="UP000570166"/>
    </source>
</evidence>
<reference evidence="2 3" key="1">
    <citation type="submission" date="2020-07" db="EMBL/GenBank/DDBJ databases">
        <authorList>
            <person name="Sun Q."/>
        </authorList>
    </citation>
    <scope>NUCLEOTIDE SEQUENCE [LARGE SCALE GENOMIC DNA]</scope>
    <source>
        <strain evidence="2 3">CGMCC 1.13654</strain>
    </source>
</reference>